<dbReference type="Gene3D" id="1.20.1280.50">
    <property type="match status" value="1"/>
</dbReference>
<feature type="region of interest" description="Disordered" evidence="5">
    <location>
        <begin position="27"/>
        <end position="123"/>
    </location>
</feature>
<dbReference type="PROSITE" id="PS50181">
    <property type="entry name" value="FBOX"/>
    <property type="match status" value="1"/>
</dbReference>
<feature type="compositionally biased region" description="Basic and acidic residues" evidence="5">
    <location>
        <begin position="273"/>
        <end position="283"/>
    </location>
</feature>
<dbReference type="InterPro" id="IPR014016">
    <property type="entry name" value="UvrD-like_ATP-bd"/>
</dbReference>
<keyword evidence="3" id="KW-0347">Helicase</keyword>
<dbReference type="Gene3D" id="3.40.50.300">
    <property type="entry name" value="P-loop containing nucleotide triphosphate hydrolases"/>
    <property type="match status" value="2"/>
</dbReference>
<evidence type="ECO:0000256" key="2">
    <source>
        <dbReference type="ARBA" id="ARBA00022801"/>
    </source>
</evidence>
<keyword evidence="4" id="KW-0067">ATP-binding</keyword>
<dbReference type="InterPro" id="IPR036047">
    <property type="entry name" value="F-box-like_dom_sf"/>
</dbReference>
<accession>A0ABD0LVN4</accession>
<dbReference type="GO" id="GO:0004386">
    <property type="term" value="F:helicase activity"/>
    <property type="evidence" value="ECO:0007669"/>
    <property type="project" value="UniProtKB-KW"/>
</dbReference>
<feature type="region of interest" description="Disordered" evidence="5">
    <location>
        <begin position="313"/>
        <end position="356"/>
    </location>
</feature>
<dbReference type="InterPro" id="IPR000212">
    <property type="entry name" value="DNA_helicase_UvrD/REP"/>
</dbReference>
<dbReference type="GO" id="GO:0005524">
    <property type="term" value="F:ATP binding"/>
    <property type="evidence" value="ECO:0007669"/>
    <property type="project" value="UniProtKB-KW"/>
</dbReference>
<evidence type="ECO:0000259" key="6">
    <source>
        <dbReference type="PROSITE" id="PS50181"/>
    </source>
</evidence>
<feature type="compositionally biased region" description="Low complexity" evidence="5">
    <location>
        <begin position="284"/>
        <end position="299"/>
    </location>
</feature>
<dbReference type="InterPro" id="IPR001810">
    <property type="entry name" value="F-box_dom"/>
</dbReference>
<dbReference type="Proteomes" id="UP001519460">
    <property type="component" value="Unassembled WGS sequence"/>
</dbReference>
<dbReference type="SUPFAM" id="SSF81383">
    <property type="entry name" value="F-box domain"/>
    <property type="match status" value="1"/>
</dbReference>
<evidence type="ECO:0000256" key="4">
    <source>
        <dbReference type="ARBA" id="ARBA00022840"/>
    </source>
</evidence>
<gene>
    <name evidence="7" type="ORF">BaRGS_00005121</name>
</gene>
<evidence type="ECO:0000313" key="7">
    <source>
        <dbReference type="EMBL" id="KAK7503582.1"/>
    </source>
</evidence>
<feature type="compositionally biased region" description="Basic and acidic residues" evidence="5">
    <location>
        <begin position="313"/>
        <end position="334"/>
    </location>
</feature>
<evidence type="ECO:0000256" key="5">
    <source>
        <dbReference type="SAM" id="MobiDB-lite"/>
    </source>
</evidence>
<sequence>MAEPQQAESVSQPEKIRRIHRGLVECASYSQSEEGSAALRHPIDRNTPGREPHRGLRPRPRTRGRFQPPRKIAPGADDSPRLSGSSVSGSSSAETQSSSQGASGDQFDSCDDSEMVEQSSDKTIEMLSVLGGFTSAAEVHRQPSPSWADSGQRSPMKNGVGFSQTGYASARYFSKPQRKSSKQWEKDANQKSITHFMKSSPVVGNVVTSDPCSYQTSVGATCTSSCGASQQRPSCLQMHSASVEEKTVYGSPSKMYSPLKQVSDHVYVISDEDSPRSSPEKNSSRSSLSSSRSSTSISNASASSSFVKRLFDGQKAAEEQSKSMKQRGRSDAKTRNSKSAASKNFRKPESGVWNGDIRGQKRKRDFLFGTERSGAALSTSSLRLDDINFNDSDEDIQSGSGPSVSSSTPVLKREVEVGRTFGLLGESKVKVLAVNYFEQLPVDVIENIFCRLPMLDLCLNMNLVCTAWNDIISNEKFVPWKKLYHRLKLDEEDAKQAVEQIIQAKDMSQPSLRLLNLITYMQSFKRVTKENNMCQLLQQHPKYSWAVALLKERTPHCFLDQEPNPWCLVCALVLVAATVEDVSLCLQLLTSAHSHLLSTEVLRCVPIVEAKQSSVVAGIHYRLFYALYLFENTSVSNHSMLQEAMAGQSGQQSIMRIIKYTPDQATGEVVKIFAFAGTGKTTTLVRYAQMRPNLKFLLLVFNKSVCEHAKIKFPRNVTCKTGHGLAFGYTGRKYAAENQLNSGNMRVFDVLSGLEEREKGQKENYFVRAKFVINTLKNYMASADENITTAHTPEFICNDDGRRESIPHDKRMLYAKDAEHYWGRMINLKDRLVKMTHDGYLKLFQLDKRKLWGYDIILVDEAQDMTPALLDIVNRQTQPKIFVGDQHQQIYTFRGAVNAMAGVSANRVFYLTQSFRFGPEVSQVANVMLETLKGERRRTLVGHGVPGKICGEQVGQLAILCRSNFAVFAEAVTLCVYSDQPTKIAIIGGLESFGFPMLEDIYTLMMAPADRVKEKREIQSRFIARFGNIAELDKYAKKTADVELLGKIKIVQTYHHNLPQCVTKIRQKSIRDETQADVLLSTVHKAKGLEFSTVKGGGVCPVLSEQLKKQGISFVCDDTKTAFDPQALTLQKQEVTLSNKVVVRSCVYSPLSLVGNGSEYSHLMGDQAEQRNQEEQQLP</sequence>
<dbReference type="SUPFAM" id="SSF52540">
    <property type="entry name" value="P-loop containing nucleoside triphosphate hydrolases"/>
    <property type="match status" value="1"/>
</dbReference>
<protein>
    <recommendedName>
        <fullName evidence="6">F-box domain-containing protein</fullName>
    </recommendedName>
</protein>
<name>A0ABD0LVN4_9CAEN</name>
<feature type="compositionally biased region" description="Basic and acidic residues" evidence="5">
    <location>
        <begin position="41"/>
        <end position="54"/>
    </location>
</feature>
<dbReference type="InterPro" id="IPR027417">
    <property type="entry name" value="P-loop_NTPase"/>
</dbReference>
<dbReference type="GO" id="GO:0016787">
    <property type="term" value="F:hydrolase activity"/>
    <property type="evidence" value="ECO:0007669"/>
    <property type="project" value="UniProtKB-KW"/>
</dbReference>
<evidence type="ECO:0000313" key="8">
    <source>
        <dbReference type="Proteomes" id="UP001519460"/>
    </source>
</evidence>
<dbReference type="EMBL" id="JACVVK020000019">
    <property type="protein sequence ID" value="KAK7503582.1"/>
    <property type="molecule type" value="Genomic_DNA"/>
</dbReference>
<dbReference type="Pfam" id="PF00580">
    <property type="entry name" value="UvrD-helicase"/>
    <property type="match status" value="1"/>
</dbReference>
<keyword evidence="8" id="KW-1185">Reference proteome</keyword>
<feature type="region of interest" description="Disordered" evidence="5">
    <location>
        <begin position="271"/>
        <end position="299"/>
    </location>
</feature>
<feature type="compositionally biased region" description="Low complexity" evidence="5">
    <location>
        <begin position="83"/>
        <end position="104"/>
    </location>
</feature>
<keyword evidence="1" id="KW-0547">Nucleotide-binding</keyword>
<dbReference type="Gene3D" id="1.10.486.10">
    <property type="entry name" value="PCRA, domain 4"/>
    <property type="match status" value="1"/>
</dbReference>
<evidence type="ECO:0000256" key="3">
    <source>
        <dbReference type="ARBA" id="ARBA00022806"/>
    </source>
</evidence>
<evidence type="ECO:0000256" key="1">
    <source>
        <dbReference type="ARBA" id="ARBA00022741"/>
    </source>
</evidence>
<comment type="caution">
    <text evidence="7">The sequence shown here is derived from an EMBL/GenBank/DDBJ whole genome shotgun (WGS) entry which is preliminary data.</text>
</comment>
<feature type="domain" description="F-box" evidence="6">
    <location>
        <begin position="434"/>
        <end position="483"/>
    </location>
</feature>
<feature type="compositionally biased region" description="Basic residues" evidence="5">
    <location>
        <begin position="55"/>
        <end position="64"/>
    </location>
</feature>
<dbReference type="PANTHER" id="PTHR11070">
    <property type="entry name" value="UVRD / RECB / PCRA DNA HELICASE FAMILY MEMBER"/>
    <property type="match status" value="1"/>
</dbReference>
<dbReference type="SMART" id="SM00256">
    <property type="entry name" value="FBOX"/>
    <property type="match status" value="1"/>
</dbReference>
<dbReference type="AlphaFoldDB" id="A0ABD0LVN4"/>
<dbReference type="PANTHER" id="PTHR11070:SF30">
    <property type="entry name" value="F-BOX DNA HELICASE 1"/>
    <property type="match status" value="1"/>
</dbReference>
<feature type="region of interest" description="Disordered" evidence="5">
    <location>
        <begin position="136"/>
        <end position="163"/>
    </location>
</feature>
<dbReference type="Pfam" id="PF12937">
    <property type="entry name" value="F-box-like"/>
    <property type="match status" value="1"/>
</dbReference>
<proteinExistence type="predicted"/>
<dbReference type="CDD" id="cd22095">
    <property type="entry name" value="F-box_FBXO18"/>
    <property type="match status" value="1"/>
</dbReference>
<keyword evidence="2" id="KW-0378">Hydrolase</keyword>
<organism evidence="7 8">
    <name type="scientific">Batillaria attramentaria</name>
    <dbReference type="NCBI Taxonomy" id="370345"/>
    <lineage>
        <taxon>Eukaryota</taxon>
        <taxon>Metazoa</taxon>
        <taxon>Spiralia</taxon>
        <taxon>Lophotrochozoa</taxon>
        <taxon>Mollusca</taxon>
        <taxon>Gastropoda</taxon>
        <taxon>Caenogastropoda</taxon>
        <taxon>Sorbeoconcha</taxon>
        <taxon>Cerithioidea</taxon>
        <taxon>Batillariidae</taxon>
        <taxon>Batillaria</taxon>
    </lineage>
</organism>
<feature type="compositionally biased region" description="Polar residues" evidence="5">
    <location>
        <begin position="143"/>
        <end position="163"/>
    </location>
</feature>
<reference evidence="7 8" key="1">
    <citation type="journal article" date="2023" name="Sci. Data">
        <title>Genome assembly of the Korean intertidal mud-creeper Batillaria attramentaria.</title>
        <authorList>
            <person name="Patra A.K."/>
            <person name="Ho P.T."/>
            <person name="Jun S."/>
            <person name="Lee S.J."/>
            <person name="Kim Y."/>
            <person name="Won Y.J."/>
        </authorList>
    </citation>
    <scope>NUCLEOTIDE SEQUENCE [LARGE SCALE GENOMIC DNA]</scope>
    <source>
        <strain evidence="7">Wonlab-2016</strain>
    </source>
</reference>